<reference evidence="1" key="1">
    <citation type="submission" date="2021-05" db="EMBL/GenBank/DDBJ databases">
        <authorList>
            <person name="Pan Q."/>
            <person name="Jouanno E."/>
            <person name="Zahm M."/>
            <person name="Klopp C."/>
            <person name="Cabau C."/>
            <person name="Louis A."/>
            <person name="Berthelot C."/>
            <person name="Parey E."/>
            <person name="Roest Crollius H."/>
            <person name="Montfort J."/>
            <person name="Robinson-Rechavi M."/>
            <person name="Bouchez O."/>
            <person name="Lampietro C."/>
            <person name="Lopez Roques C."/>
            <person name="Donnadieu C."/>
            <person name="Postlethwait J."/>
            <person name="Bobe J."/>
            <person name="Dillon D."/>
            <person name="Chandos A."/>
            <person name="von Hippel F."/>
            <person name="Guiguen Y."/>
        </authorList>
    </citation>
    <scope>NUCLEOTIDE SEQUENCE</scope>
    <source>
        <strain evidence="1">YG-Jan2019</strain>
    </source>
</reference>
<accession>A0ACC2HF76</accession>
<keyword evidence="2" id="KW-1185">Reference proteome</keyword>
<dbReference type="EMBL" id="CM055729">
    <property type="protein sequence ID" value="KAJ8014612.1"/>
    <property type="molecule type" value="Genomic_DNA"/>
</dbReference>
<evidence type="ECO:0000313" key="2">
    <source>
        <dbReference type="Proteomes" id="UP001157502"/>
    </source>
</evidence>
<gene>
    <name evidence="1" type="ORF">DPEC_G00017440</name>
</gene>
<name>A0ACC2HF76_DALPE</name>
<comment type="caution">
    <text evidence="1">The sequence shown here is derived from an EMBL/GenBank/DDBJ whole genome shotgun (WGS) entry which is preliminary data.</text>
</comment>
<sequence>MKQDMATGQEGALKQRKASTPRPEVEPKRWETPPLRQEVASAGGYAPKAYKGTCAEGGEFLTITARTHNVCVTLPPAPAKLGPGGTQSQGSSLLGSSKRQ</sequence>
<proteinExistence type="predicted"/>
<protein>
    <submittedName>
        <fullName evidence="1">Uncharacterized protein</fullName>
    </submittedName>
</protein>
<evidence type="ECO:0000313" key="1">
    <source>
        <dbReference type="EMBL" id="KAJ8014612.1"/>
    </source>
</evidence>
<organism evidence="1 2">
    <name type="scientific">Dallia pectoralis</name>
    <name type="common">Alaska blackfish</name>
    <dbReference type="NCBI Taxonomy" id="75939"/>
    <lineage>
        <taxon>Eukaryota</taxon>
        <taxon>Metazoa</taxon>
        <taxon>Chordata</taxon>
        <taxon>Craniata</taxon>
        <taxon>Vertebrata</taxon>
        <taxon>Euteleostomi</taxon>
        <taxon>Actinopterygii</taxon>
        <taxon>Neopterygii</taxon>
        <taxon>Teleostei</taxon>
        <taxon>Protacanthopterygii</taxon>
        <taxon>Esociformes</taxon>
        <taxon>Umbridae</taxon>
        <taxon>Dallia</taxon>
    </lineage>
</organism>
<dbReference type="Proteomes" id="UP001157502">
    <property type="component" value="Chromosome 2"/>
</dbReference>